<evidence type="ECO:0000256" key="4">
    <source>
        <dbReference type="ARBA" id="ARBA00023002"/>
    </source>
</evidence>
<dbReference type="NCBIfam" id="NF004231">
    <property type="entry name" value="PRK05679.1"/>
    <property type="match status" value="1"/>
</dbReference>
<dbReference type="Gene3D" id="2.30.110.10">
    <property type="entry name" value="Electron Transport, Fmn-binding Protein, Chain A"/>
    <property type="match status" value="1"/>
</dbReference>
<evidence type="ECO:0000313" key="8">
    <source>
        <dbReference type="EMBL" id="SEO51769.1"/>
    </source>
</evidence>
<dbReference type="InterPro" id="IPR019576">
    <property type="entry name" value="Pyridoxamine_oxidase_dimer_C"/>
</dbReference>
<feature type="domain" description="Pyridoxine 5'-phosphate oxidase dimerisation C-terminal" evidence="7">
    <location>
        <begin position="177"/>
        <end position="217"/>
    </location>
</feature>
<dbReference type="Proteomes" id="UP000181951">
    <property type="component" value="Unassembled WGS sequence"/>
</dbReference>
<feature type="binding site" evidence="5">
    <location>
        <position position="87"/>
    </location>
    <ligand>
        <name>FMN</name>
        <dbReference type="ChEBI" id="CHEBI:58210"/>
    </ligand>
</feature>
<dbReference type="InterPro" id="IPR011576">
    <property type="entry name" value="Pyridox_Oxase_N"/>
</dbReference>
<dbReference type="PIRSF" id="PIRSF000190">
    <property type="entry name" value="Pyd_amn-ph_oxd"/>
    <property type="match status" value="1"/>
</dbReference>
<sequence length="217" mass="23599">MSDLRELLRGIEVFPGELPVFDLTGLPADPHELFTDWLRDAVRQGVREPHAMTLSTVGSDGLPSARVLILKNLSPDGWQFASSSASRKGRDLAARPAAALTFYWPQLGRQVRVTGDVAPAAAADSAADFLARSPGARAEALLDRQSRPLSGLAERDAAVAASAARMAGEPGAVAPHWTLYTLRAHGVEFWQGDRERRHTRVEFTRGQAGWDRGLLWP</sequence>
<dbReference type="PANTHER" id="PTHR10851:SF0">
    <property type="entry name" value="PYRIDOXINE-5'-PHOSPHATE OXIDASE"/>
    <property type="match status" value="1"/>
</dbReference>
<protein>
    <submittedName>
        <fullName evidence="8">Pyridoxamine 5'-phosphate oxidase</fullName>
    </submittedName>
</protein>
<evidence type="ECO:0000313" key="9">
    <source>
        <dbReference type="Proteomes" id="UP000181951"/>
    </source>
</evidence>
<comment type="similarity">
    <text evidence="1">Belongs to the pyridoxamine 5'-phosphate oxidase family.</text>
</comment>
<dbReference type="PANTHER" id="PTHR10851">
    <property type="entry name" value="PYRIDOXINE-5-PHOSPHATE OXIDASE"/>
    <property type="match status" value="1"/>
</dbReference>
<feature type="binding site" evidence="5">
    <location>
        <position position="190"/>
    </location>
    <ligand>
        <name>FMN</name>
        <dbReference type="ChEBI" id="CHEBI:58210"/>
    </ligand>
</feature>
<proteinExistence type="inferred from homology"/>
<keyword evidence="4" id="KW-0560">Oxidoreductase</keyword>
<accession>A0A1H8QC37</accession>
<evidence type="ECO:0000256" key="1">
    <source>
        <dbReference type="ARBA" id="ARBA00007301"/>
    </source>
</evidence>
<feature type="binding site" evidence="5">
    <location>
        <position position="88"/>
    </location>
    <ligand>
        <name>FMN</name>
        <dbReference type="ChEBI" id="CHEBI:58210"/>
    </ligand>
</feature>
<dbReference type="AlphaFoldDB" id="A0A1H8QC37"/>
<dbReference type="GO" id="GO:0008615">
    <property type="term" value="P:pyridoxine biosynthetic process"/>
    <property type="evidence" value="ECO:0007669"/>
    <property type="project" value="InterPro"/>
</dbReference>
<evidence type="ECO:0000256" key="2">
    <source>
        <dbReference type="ARBA" id="ARBA00022630"/>
    </source>
</evidence>
<evidence type="ECO:0000256" key="5">
    <source>
        <dbReference type="PIRSR" id="PIRSR000190-2"/>
    </source>
</evidence>
<dbReference type="Pfam" id="PF01243">
    <property type="entry name" value="PNPOx_N"/>
    <property type="match status" value="1"/>
</dbReference>
<dbReference type="STRING" id="310780.SAMN05216267_102936"/>
<name>A0A1H8QC37_9ACTN</name>
<feature type="binding site" evidence="5">
    <location>
        <begin position="66"/>
        <end position="71"/>
    </location>
    <ligand>
        <name>FMN</name>
        <dbReference type="ChEBI" id="CHEBI:58210"/>
    </ligand>
</feature>
<dbReference type="Pfam" id="PF10590">
    <property type="entry name" value="PNP_phzG_C"/>
    <property type="match status" value="1"/>
</dbReference>
<evidence type="ECO:0000256" key="3">
    <source>
        <dbReference type="ARBA" id="ARBA00022643"/>
    </source>
</evidence>
<evidence type="ECO:0000259" key="7">
    <source>
        <dbReference type="Pfam" id="PF10590"/>
    </source>
</evidence>
<evidence type="ECO:0000259" key="6">
    <source>
        <dbReference type="Pfam" id="PF01243"/>
    </source>
</evidence>
<dbReference type="EMBL" id="FODD01000029">
    <property type="protein sequence ID" value="SEO51769.1"/>
    <property type="molecule type" value="Genomic_DNA"/>
</dbReference>
<dbReference type="GO" id="GO:0004733">
    <property type="term" value="F:pyridoxamine phosphate oxidase activity"/>
    <property type="evidence" value="ECO:0007669"/>
    <property type="project" value="InterPro"/>
</dbReference>
<gene>
    <name evidence="8" type="ORF">SAMN05216267_102936</name>
</gene>
<keyword evidence="3 5" id="KW-0288">FMN</keyword>
<feature type="binding site" evidence="5">
    <location>
        <begin position="145"/>
        <end position="146"/>
    </location>
    <ligand>
        <name>FMN</name>
        <dbReference type="ChEBI" id="CHEBI:58210"/>
    </ligand>
</feature>
<dbReference type="RefSeq" id="WP_069467565.1">
    <property type="nucleotide sequence ID" value="NZ_FODD01000029.1"/>
</dbReference>
<feature type="domain" description="Pyridoxamine 5'-phosphate oxidase N-terminal" evidence="6">
    <location>
        <begin position="38"/>
        <end position="147"/>
    </location>
</feature>
<organism evidence="8 9">
    <name type="scientific">Actinacidiphila rubida</name>
    <dbReference type="NCBI Taxonomy" id="310780"/>
    <lineage>
        <taxon>Bacteria</taxon>
        <taxon>Bacillati</taxon>
        <taxon>Actinomycetota</taxon>
        <taxon>Actinomycetes</taxon>
        <taxon>Kitasatosporales</taxon>
        <taxon>Streptomycetaceae</taxon>
        <taxon>Actinacidiphila</taxon>
    </lineage>
</organism>
<comment type="cofactor">
    <cofactor evidence="5">
        <name>FMN</name>
        <dbReference type="ChEBI" id="CHEBI:58210"/>
    </cofactor>
    <text evidence="5">Binds 1 FMN per subunit.</text>
</comment>
<dbReference type="SUPFAM" id="SSF50475">
    <property type="entry name" value="FMN-binding split barrel"/>
    <property type="match status" value="1"/>
</dbReference>
<keyword evidence="2" id="KW-0285">Flavoprotein</keyword>
<dbReference type="OrthoDB" id="9780392at2"/>
<dbReference type="InterPro" id="IPR012349">
    <property type="entry name" value="Split_barrel_FMN-bd"/>
</dbReference>
<feature type="binding site" evidence="5">
    <location>
        <position position="200"/>
    </location>
    <ligand>
        <name>FMN</name>
        <dbReference type="ChEBI" id="CHEBI:58210"/>
    </ligand>
</feature>
<dbReference type="GO" id="GO:0010181">
    <property type="term" value="F:FMN binding"/>
    <property type="evidence" value="ECO:0007669"/>
    <property type="project" value="InterPro"/>
</dbReference>
<feature type="binding site" evidence="5">
    <location>
        <position position="110"/>
    </location>
    <ligand>
        <name>FMN</name>
        <dbReference type="ChEBI" id="CHEBI:58210"/>
    </ligand>
</feature>
<reference evidence="8 9" key="1">
    <citation type="submission" date="2016-10" db="EMBL/GenBank/DDBJ databases">
        <authorList>
            <person name="de Groot N.N."/>
        </authorList>
    </citation>
    <scope>NUCLEOTIDE SEQUENCE [LARGE SCALE GENOMIC DNA]</scope>
    <source>
        <strain evidence="8 9">CGMCC 4.2026</strain>
    </source>
</reference>
<dbReference type="InterPro" id="IPR000659">
    <property type="entry name" value="Pyridox_Oxase"/>
</dbReference>
<keyword evidence="9" id="KW-1185">Reference proteome</keyword>